<feature type="transmembrane region" description="Helical" evidence="1">
    <location>
        <begin position="262"/>
        <end position="282"/>
    </location>
</feature>
<dbReference type="EMBL" id="MGAF01000025">
    <property type="protein sequence ID" value="OGK40869.1"/>
    <property type="molecule type" value="Genomic_DNA"/>
</dbReference>
<feature type="transmembrane region" description="Helical" evidence="1">
    <location>
        <begin position="20"/>
        <end position="42"/>
    </location>
</feature>
<dbReference type="STRING" id="1802055.A3A74_06000"/>
<dbReference type="PANTHER" id="PTHR23530">
    <property type="entry name" value="TRANSPORT PROTEIN-RELATED"/>
    <property type="match status" value="1"/>
</dbReference>
<dbReference type="PANTHER" id="PTHR23530:SF1">
    <property type="entry name" value="PERMEASE, MAJOR FACILITATOR SUPERFAMILY-RELATED"/>
    <property type="match status" value="1"/>
</dbReference>
<evidence type="ECO:0000313" key="2">
    <source>
        <dbReference type="EMBL" id="OGK40869.1"/>
    </source>
</evidence>
<feature type="transmembrane region" description="Helical" evidence="1">
    <location>
        <begin position="114"/>
        <end position="132"/>
    </location>
</feature>
<dbReference type="GO" id="GO:0022857">
    <property type="term" value="F:transmembrane transporter activity"/>
    <property type="evidence" value="ECO:0007669"/>
    <property type="project" value="InterPro"/>
</dbReference>
<keyword evidence="1" id="KW-0472">Membrane</keyword>
<sequence length="405" mass="46201">MINGITLLTSNFPSKLKRNVFLFIILKSLNSVWFVEAVWFFYWSKFANYFQIGIMLSILTVVWLVAEIPTGLFADKFGRKLSVNIGLLCHVVGAFIIFSAQSWLYLFIGGFIENFGRAFISGSLEALVYDDLKNNSREKDYDKLISTASQFSIATFAITVLIGGLLFAVHFRLPHFLMFINFLIAAIFSFWLTEPVNSFKKLSINLNRQHLFIGFKQLQLPKIRPYLITASAILILYFLYDWGFSKPAMAVNFGFFAQGQGLIYMLMSVVNIYLVGSLHVFRKKVNDLEGLNRLVIIICLGFILSIFKFGYFGILILLLIEGASNLAEPWISTIVNKNIDSEFRATTLSTMHFISKTPFLILNIIAGRFLDLGYINYFHLIMGLTFLIASQFISHIYKKNIKLPV</sequence>
<feature type="transmembrane region" description="Helical" evidence="1">
    <location>
        <begin position="175"/>
        <end position="193"/>
    </location>
</feature>
<feature type="transmembrane region" description="Helical" evidence="1">
    <location>
        <begin position="225"/>
        <end position="242"/>
    </location>
</feature>
<feature type="transmembrane region" description="Helical" evidence="1">
    <location>
        <begin position="87"/>
        <end position="108"/>
    </location>
</feature>
<dbReference type="Proteomes" id="UP000179270">
    <property type="component" value="Unassembled WGS sequence"/>
</dbReference>
<feature type="transmembrane region" description="Helical" evidence="1">
    <location>
        <begin position="377"/>
        <end position="397"/>
    </location>
</feature>
<dbReference type="Pfam" id="PF07690">
    <property type="entry name" value="MFS_1"/>
    <property type="match status" value="1"/>
</dbReference>
<keyword evidence="1" id="KW-1133">Transmembrane helix</keyword>
<dbReference type="InterPro" id="IPR011701">
    <property type="entry name" value="MFS"/>
</dbReference>
<organism evidence="2 3">
    <name type="scientific">Candidatus Roizmanbacteria bacterium RIFCSPLOWO2_01_FULL_35_13</name>
    <dbReference type="NCBI Taxonomy" id="1802055"/>
    <lineage>
        <taxon>Bacteria</taxon>
        <taxon>Candidatus Roizmaniibacteriota</taxon>
    </lineage>
</organism>
<dbReference type="InterPro" id="IPR053160">
    <property type="entry name" value="MFS_DHA3_Transporter"/>
</dbReference>
<dbReference type="Gene3D" id="1.20.1250.20">
    <property type="entry name" value="MFS general substrate transporter like domains"/>
    <property type="match status" value="1"/>
</dbReference>
<feature type="transmembrane region" description="Helical" evidence="1">
    <location>
        <begin position="48"/>
        <end position="66"/>
    </location>
</feature>
<dbReference type="SUPFAM" id="SSF103473">
    <property type="entry name" value="MFS general substrate transporter"/>
    <property type="match status" value="1"/>
</dbReference>
<dbReference type="InterPro" id="IPR036259">
    <property type="entry name" value="MFS_trans_sf"/>
</dbReference>
<proteinExistence type="predicted"/>
<feature type="transmembrane region" description="Helical" evidence="1">
    <location>
        <begin position="294"/>
        <end position="320"/>
    </location>
</feature>
<reference evidence="2 3" key="1">
    <citation type="journal article" date="2016" name="Nat. Commun.">
        <title>Thousands of microbial genomes shed light on interconnected biogeochemical processes in an aquifer system.</title>
        <authorList>
            <person name="Anantharaman K."/>
            <person name="Brown C.T."/>
            <person name="Hug L.A."/>
            <person name="Sharon I."/>
            <person name="Castelle C.J."/>
            <person name="Probst A.J."/>
            <person name="Thomas B.C."/>
            <person name="Singh A."/>
            <person name="Wilkins M.J."/>
            <person name="Karaoz U."/>
            <person name="Brodie E.L."/>
            <person name="Williams K.H."/>
            <person name="Hubbard S.S."/>
            <person name="Banfield J.F."/>
        </authorList>
    </citation>
    <scope>NUCLEOTIDE SEQUENCE [LARGE SCALE GENOMIC DNA]</scope>
</reference>
<name>A0A1F7IBY1_9BACT</name>
<protein>
    <recommendedName>
        <fullName evidence="4">Major facilitator superfamily (MFS) profile domain-containing protein</fullName>
    </recommendedName>
</protein>
<keyword evidence="1" id="KW-0812">Transmembrane</keyword>
<evidence type="ECO:0000256" key="1">
    <source>
        <dbReference type="SAM" id="Phobius"/>
    </source>
</evidence>
<comment type="caution">
    <text evidence="2">The sequence shown here is derived from an EMBL/GenBank/DDBJ whole genome shotgun (WGS) entry which is preliminary data.</text>
</comment>
<accession>A0A1F7IBY1</accession>
<dbReference type="AlphaFoldDB" id="A0A1F7IBY1"/>
<feature type="transmembrane region" description="Helical" evidence="1">
    <location>
        <begin position="144"/>
        <end position="169"/>
    </location>
</feature>
<evidence type="ECO:0008006" key="4">
    <source>
        <dbReference type="Google" id="ProtNLM"/>
    </source>
</evidence>
<evidence type="ECO:0000313" key="3">
    <source>
        <dbReference type="Proteomes" id="UP000179270"/>
    </source>
</evidence>
<gene>
    <name evidence="2" type="ORF">A3A74_06000</name>
</gene>